<evidence type="ECO:0000259" key="3">
    <source>
        <dbReference type="Pfam" id="PF22754"/>
    </source>
</evidence>
<evidence type="ECO:0000256" key="1">
    <source>
        <dbReference type="ARBA" id="ARBA00004123"/>
    </source>
</evidence>
<organism evidence="4 5">
    <name type="scientific">Digitaria exilis</name>
    <dbReference type="NCBI Taxonomy" id="1010633"/>
    <lineage>
        <taxon>Eukaryota</taxon>
        <taxon>Viridiplantae</taxon>
        <taxon>Streptophyta</taxon>
        <taxon>Embryophyta</taxon>
        <taxon>Tracheophyta</taxon>
        <taxon>Spermatophyta</taxon>
        <taxon>Magnoliopsida</taxon>
        <taxon>Liliopsida</taxon>
        <taxon>Poales</taxon>
        <taxon>Poaceae</taxon>
        <taxon>PACMAD clade</taxon>
        <taxon>Panicoideae</taxon>
        <taxon>Panicodae</taxon>
        <taxon>Paniceae</taxon>
        <taxon>Anthephorinae</taxon>
        <taxon>Digitaria</taxon>
    </lineage>
</organism>
<dbReference type="Pfam" id="PF22754">
    <property type="entry name" value="bHLH-TF_ACT-like_plant"/>
    <property type="match status" value="1"/>
</dbReference>
<keyword evidence="5" id="KW-1185">Reference proteome</keyword>
<dbReference type="Proteomes" id="UP000636709">
    <property type="component" value="Unassembled WGS sequence"/>
</dbReference>
<feature type="domain" description="Plant bHLH transcription factor ACT-like" evidence="3">
    <location>
        <begin position="21"/>
        <end position="100"/>
    </location>
</feature>
<comment type="caution">
    <text evidence="4">The sequence shown here is derived from an EMBL/GenBank/DDBJ whole genome shotgun (WGS) entry which is preliminary data.</text>
</comment>
<dbReference type="AlphaFoldDB" id="A0A835B7F1"/>
<reference evidence="4" key="1">
    <citation type="submission" date="2020-07" db="EMBL/GenBank/DDBJ databases">
        <title>Genome sequence and genetic diversity analysis of an under-domesticated orphan crop, white fonio (Digitaria exilis).</title>
        <authorList>
            <person name="Bennetzen J.L."/>
            <person name="Chen S."/>
            <person name="Ma X."/>
            <person name="Wang X."/>
            <person name="Yssel A.E.J."/>
            <person name="Chaluvadi S.R."/>
            <person name="Johnson M."/>
            <person name="Gangashetty P."/>
            <person name="Hamidou F."/>
            <person name="Sanogo M.D."/>
            <person name="Zwaenepoel A."/>
            <person name="Wallace J."/>
            <person name="Van De Peer Y."/>
            <person name="Van Deynze A."/>
        </authorList>
    </citation>
    <scope>NUCLEOTIDE SEQUENCE</scope>
    <source>
        <tissue evidence="4">Leaves</tissue>
    </source>
</reference>
<evidence type="ECO:0000256" key="2">
    <source>
        <dbReference type="ARBA" id="ARBA00023242"/>
    </source>
</evidence>
<gene>
    <name evidence="4" type="ORF">HU200_040787</name>
</gene>
<protein>
    <recommendedName>
        <fullName evidence="3">Plant bHLH transcription factor ACT-like domain-containing protein</fullName>
    </recommendedName>
</protein>
<dbReference type="PANTHER" id="PTHR46266:SF4">
    <property type="entry name" value="TRANSCRIPTION FACTOR TT8"/>
    <property type="match status" value="1"/>
</dbReference>
<dbReference type="GO" id="GO:0005634">
    <property type="term" value="C:nucleus"/>
    <property type="evidence" value="ECO:0007669"/>
    <property type="project" value="UniProtKB-SubCell"/>
</dbReference>
<dbReference type="InterPro" id="IPR054502">
    <property type="entry name" value="bHLH-TF_ACT-like_plant"/>
</dbReference>
<comment type="subcellular location">
    <subcellularLocation>
        <location evidence="1">Nucleus</location>
    </subcellularLocation>
</comment>
<accession>A0A835B7F1</accession>
<sequence length="103" mass="11182">MRAVEVSSSCSTTGGNGACTEVQVSIIEGDALLELRCPHRDGLLLRAMQALHRELAMEVTSVQASSAGDVLLVELRAKVKEVHGRRSSINEVKRTIHQILSPY</sequence>
<dbReference type="OrthoDB" id="690068at2759"/>
<dbReference type="EMBL" id="JACEFO010001972">
    <property type="protein sequence ID" value="KAF8690434.1"/>
    <property type="molecule type" value="Genomic_DNA"/>
</dbReference>
<keyword evidence="2" id="KW-0539">Nucleus</keyword>
<dbReference type="PANTHER" id="PTHR46266">
    <property type="entry name" value="TRANSCRIPTION FACTOR TT8"/>
    <property type="match status" value="1"/>
</dbReference>
<proteinExistence type="predicted"/>
<evidence type="ECO:0000313" key="5">
    <source>
        <dbReference type="Proteomes" id="UP000636709"/>
    </source>
</evidence>
<evidence type="ECO:0000313" key="4">
    <source>
        <dbReference type="EMBL" id="KAF8690434.1"/>
    </source>
</evidence>
<name>A0A835B7F1_9POAL</name>